<evidence type="ECO:0000313" key="2">
    <source>
        <dbReference type="Proteomes" id="UP000585258"/>
    </source>
</evidence>
<dbReference type="Proteomes" id="UP000585258">
    <property type="component" value="Unassembled WGS sequence"/>
</dbReference>
<reference evidence="1 2" key="1">
    <citation type="submission" date="2020-08" db="EMBL/GenBank/DDBJ databases">
        <title>Clostridia isolated from Swiss meat.</title>
        <authorList>
            <person name="Wambui J."/>
            <person name="Stevens M.J.A."/>
            <person name="Stephan R."/>
        </authorList>
    </citation>
    <scope>NUCLEOTIDE SEQUENCE [LARGE SCALE GENOMIC DNA]</scope>
    <source>
        <strain evidence="1 2">CM001</strain>
    </source>
</reference>
<dbReference type="InterPro" id="IPR027417">
    <property type="entry name" value="P-loop_NTPase"/>
</dbReference>
<organism evidence="1 2">
    <name type="scientific">Clostridium gasigenes</name>
    <dbReference type="NCBI Taxonomy" id="94869"/>
    <lineage>
        <taxon>Bacteria</taxon>
        <taxon>Bacillati</taxon>
        <taxon>Bacillota</taxon>
        <taxon>Clostridia</taxon>
        <taxon>Eubacteriales</taxon>
        <taxon>Clostridiaceae</taxon>
        <taxon>Clostridium</taxon>
    </lineage>
</organism>
<sequence>MNRLNWDDFNIKNRDRTKAFEDMCRVLFLRNLKKSAYDYSYNFNEAGLEIQPIFNEVDGNWYGAQCKYFVAGDSTNKYKQIYKSLSNAIKYFKGKLNILYIYTNSELKPHMTKKEIEKYPDSDRGKIIRESEKNNITIKWIQADNIFDLVRDSENLDLYQLYFSHSRELEFLQDTLSIEERTFLQSRELLDLKFTNGESINSFYKIVIKKEFALVLGAAGTGKSIGIKKLFNNLLVDFYNRYYQPDKTYDEICIPIFIRLRECIHGNIEDLIRKRLRDYNLNSTNKSFKYFYLLDGLDEVPYYDVRKICNFINSIYSKSRVKGVIVSSRIDSNNISYFRQEFKWSEYIFEKLSYVDIYNFFEVKSDLKKIDRVKSLEGEYILNDIEDIFSLTLLWENIYMVNQYTSKIDIIELAVDYWIKNYSKIDELSLLEPKKSQIILLCREIAYEMQKRLSLTLAIDDIQGIISKIFKINCPNEINLVVDSLKNLFFEYSTYSTSKINMAFRHRRFQEYFLYEKIELEYYSNPNIIRELKLFHNKDFILNVFLKTSLKRAQMNNDIFKCLTLRLLEYYLGKYYLKSYKDNVNSKKNNFLYLDAPYSYMDNFLYLLATYDVEELKILFKNENIMVNDAITEDNFGKFIEIYHRKNNKDISELIKEECSLCEVKVNYRNRDKIPYYLYKIKRKNIEEIYTSIINNYVFRDTDVKNMDYILTNRNDIHSIVKLMLEFELEYLTDKILNMDNNMLEVLCFNLVEFQYVNIILGKESKYLKFRARVIERVEKIDEYYNINTLAIYKLLTNKSTYDMQLKEAFKKINVRNFPSWSTHIELHILLAYLQTEDNRYELEEFTLGVELFRIVYDNYNNKQKILDKWINIIRSFNYIYDDWLKYTNSNILGIFISFIDFELVQLKSFFRELLKYDSVIYPQSVLFNIYKYNNQFFYKFVNIGFLDKLLELIHESTDEQYDDLSETLFQLATMYDTVDKKKKYELLITGIENCMVRPNYRNEELASDVLPEALYLSYQNYWLEDYRLNLKIERLFRLLDKINKTTDNAGSMGKLKWVIENCSTTKEYESHLYDVQSYSLCKNEEICEYNMNWINRDNLKEYCLCKIKGVPYSSLRFWEKLILENDDSEYRVEKIYEFLREDNYPYYFGCNQVNYSHIPLYILLENGETRERTKQFIIEEVGLLSIYQVVKILGIMGDMIEAIKYIEYLFNFCEMLTHKIDLNYVDDKKIDVNSENLTDFDICRYAQKKWIVDEYNNKAYLQSNCKIKIEWSDEKEDYYSKGANSNPDESAYKYNYKLYFDSKLIKSFDLVWVDGYRALLPIPKGNSNLVRRDEYLLSRILNINTKDLNRYMRCSDLQVE</sequence>
<dbReference type="EMBL" id="JACKWY010000007">
    <property type="protein sequence ID" value="MBB6715574.1"/>
    <property type="molecule type" value="Genomic_DNA"/>
</dbReference>
<accession>A0A7X0VRN2</accession>
<evidence type="ECO:0008006" key="3">
    <source>
        <dbReference type="Google" id="ProtNLM"/>
    </source>
</evidence>
<protein>
    <recommendedName>
        <fullName evidence="3">NACHT domain-containing protein</fullName>
    </recommendedName>
</protein>
<dbReference type="Gene3D" id="3.40.50.300">
    <property type="entry name" value="P-loop containing nucleotide triphosphate hydrolases"/>
    <property type="match status" value="1"/>
</dbReference>
<evidence type="ECO:0000313" key="1">
    <source>
        <dbReference type="EMBL" id="MBB6715574.1"/>
    </source>
</evidence>
<proteinExistence type="predicted"/>
<comment type="caution">
    <text evidence="1">The sequence shown here is derived from an EMBL/GenBank/DDBJ whole genome shotgun (WGS) entry which is preliminary data.</text>
</comment>
<name>A0A7X0VRN2_9CLOT</name>
<gene>
    <name evidence="1" type="ORF">H7E68_12750</name>
</gene>
<dbReference type="RefSeq" id="WP_185164796.1">
    <property type="nucleotide sequence ID" value="NZ_JACKWY010000007.1"/>
</dbReference>